<dbReference type="AlphaFoldDB" id="A0A814MTW8"/>
<dbReference type="PANTHER" id="PTHR34203">
    <property type="entry name" value="METHYLTRANSFERASE, FKBM FAMILY PROTEIN"/>
    <property type="match status" value="1"/>
</dbReference>
<keyword evidence="1" id="KW-1133">Transmembrane helix</keyword>
<protein>
    <recommendedName>
        <fullName evidence="2">Methyltransferase FkbM domain-containing protein</fullName>
    </recommendedName>
</protein>
<evidence type="ECO:0000259" key="2">
    <source>
        <dbReference type="Pfam" id="PF05050"/>
    </source>
</evidence>
<gene>
    <name evidence="3" type="ORF">QVE165_LOCUS19318</name>
</gene>
<feature type="domain" description="Methyltransferase FkbM" evidence="2">
    <location>
        <begin position="130"/>
        <end position="296"/>
    </location>
</feature>
<organism evidence="3 4">
    <name type="scientific">Adineta steineri</name>
    <dbReference type="NCBI Taxonomy" id="433720"/>
    <lineage>
        <taxon>Eukaryota</taxon>
        <taxon>Metazoa</taxon>
        <taxon>Spiralia</taxon>
        <taxon>Gnathifera</taxon>
        <taxon>Rotifera</taxon>
        <taxon>Eurotatoria</taxon>
        <taxon>Bdelloidea</taxon>
        <taxon>Adinetida</taxon>
        <taxon>Adinetidae</taxon>
        <taxon>Adineta</taxon>
    </lineage>
</organism>
<dbReference type="EMBL" id="CAJNOM010000117">
    <property type="protein sequence ID" value="CAF1082718.1"/>
    <property type="molecule type" value="Genomic_DNA"/>
</dbReference>
<sequence length="330" mass="38498">MEIHLYKLLFRHNYRSILLILWIFILSFLSYSNTILQSEKFPGEIEKLIKYEVKNLSQAVNLINLQEEINENYTCIKTKQLLTTIQTTICLHDSRDAVSQEILEKKIWEEKYLIKLLEFLKRYPQMNFIDVGANLGIYTMFAASIGRYVVSIECFKPNINRIHKALQIEKLQDNVALISNAIFTISGQYLKLKTDPHNIGSQAIIIHSSMNYSVINDTSIVKTLRFDDILPVLQTKHIRHAVMKVDIQWSELYLCLTGDKVFDSVNIPVILMEWDVGAGFHDNIRYILKYFLNRGYVATVDMCQILDKKDALYSWPPNIFWMKTNLSKIC</sequence>
<comment type="caution">
    <text evidence="3">The sequence shown here is derived from an EMBL/GenBank/DDBJ whole genome shotgun (WGS) entry which is preliminary data.</text>
</comment>
<dbReference type="OrthoDB" id="430136at2759"/>
<dbReference type="InterPro" id="IPR006342">
    <property type="entry name" value="FkbM_mtfrase"/>
</dbReference>
<proteinExistence type="predicted"/>
<dbReference type="InterPro" id="IPR029063">
    <property type="entry name" value="SAM-dependent_MTases_sf"/>
</dbReference>
<evidence type="ECO:0000256" key="1">
    <source>
        <dbReference type="SAM" id="Phobius"/>
    </source>
</evidence>
<dbReference type="Proteomes" id="UP000663832">
    <property type="component" value="Unassembled WGS sequence"/>
</dbReference>
<evidence type="ECO:0000313" key="4">
    <source>
        <dbReference type="Proteomes" id="UP000663832"/>
    </source>
</evidence>
<keyword evidence="4" id="KW-1185">Reference proteome</keyword>
<accession>A0A814MTW8</accession>
<dbReference type="NCBIfam" id="TIGR01444">
    <property type="entry name" value="fkbM_fam"/>
    <property type="match status" value="1"/>
</dbReference>
<feature type="transmembrane region" description="Helical" evidence="1">
    <location>
        <begin position="12"/>
        <end position="31"/>
    </location>
</feature>
<dbReference type="PANTHER" id="PTHR34203:SF15">
    <property type="entry name" value="SLL1173 PROTEIN"/>
    <property type="match status" value="1"/>
</dbReference>
<dbReference type="Pfam" id="PF05050">
    <property type="entry name" value="Methyltransf_21"/>
    <property type="match status" value="1"/>
</dbReference>
<keyword evidence="1" id="KW-0812">Transmembrane</keyword>
<dbReference type="InterPro" id="IPR052514">
    <property type="entry name" value="SAM-dependent_MTase"/>
</dbReference>
<reference evidence="3" key="1">
    <citation type="submission" date="2021-02" db="EMBL/GenBank/DDBJ databases">
        <authorList>
            <person name="Nowell W R."/>
        </authorList>
    </citation>
    <scope>NUCLEOTIDE SEQUENCE</scope>
</reference>
<dbReference type="SUPFAM" id="SSF53335">
    <property type="entry name" value="S-adenosyl-L-methionine-dependent methyltransferases"/>
    <property type="match status" value="1"/>
</dbReference>
<keyword evidence="1" id="KW-0472">Membrane</keyword>
<name>A0A814MTW8_9BILA</name>
<dbReference type="Gene3D" id="3.40.50.150">
    <property type="entry name" value="Vaccinia Virus protein VP39"/>
    <property type="match status" value="1"/>
</dbReference>
<evidence type="ECO:0000313" key="3">
    <source>
        <dbReference type="EMBL" id="CAF1082718.1"/>
    </source>
</evidence>